<keyword evidence="4 7" id="KW-0812">Transmembrane</keyword>
<feature type="transmembrane region" description="Helical" evidence="7">
    <location>
        <begin position="61"/>
        <end position="82"/>
    </location>
</feature>
<comment type="caution">
    <text evidence="10">The sequence shown here is derived from an EMBL/GenBank/DDBJ whole genome shotgun (WGS) entry which is preliminary data.</text>
</comment>
<evidence type="ECO:0000256" key="1">
    <source>
        <dbReference type="ARBA" id="ARBA00004651"/>
    </source>
</evidence>
<dbReference type="InterPro" id="IPR010920">
    <property type="entry name" value="LSM_dom_sf"/>
</dbReference>
<evidence type="ECO:0000259" key="9">
    <source>
        <dbReference type="Pfam" id="PF21088"/>
    </source>
</evidence>
<dbReference type="InterPro" id="IPR011014">
    <property type="entry name" value="MscS_channel_TM-2"/>
</dbReference>
<sequence length="448" mass="48513">MVVSSPLSSLLPDLLEDLSRPGIKWQAVAVFTCAALGWLLARIIRKMMSARGDGERGFVRLGAQSFLAVLDPLMVVALLYGAKRILVWQHLHINLVRVAIPIFLSLAVIRCVFYLLRRVFARTGELGAHFVLFEKVFALVAWLGAALYISGMWDDLYDYLNVLYIPIGKNQRDWPSVIAFLRGGVSVVVLVMLAMWIGAALQERIMGMASVNTSLRVMLARLSKALLIIVVVLMCLQSMGLDLTVLSVFGGAFGVGLGLGMQRIASNYVSGFVILLERSLSIGDMISLDKYTGKVTNINTRYTVLQGLDGVETVLPNEMLISVPVQNQSLSSRRVRGSTKLIVAHGSDLNAVMPMLLALAKETPRVLADPAPGVGLSRIAPEGYELDVGFWVGDPENGLGGVAADLNKRIYGLVQSGQIKLATTGLDVRVTDVTPPTNVSPDAQTKPA</sequence>
<proteinExistence type="inferred from homology"/>
<evidence type="ECO:0000256" key="2">
    <source>
        <dbReference type="ARBA" id="ARBA00008017"/>
    </source>
</evidence>
<dbReference type="InterPro" id="IPR049142">
    <property type="entry name" value="MS_channel_1st"/>
</dbReference>
<dbReference type="Gene3D" id="1.10.287.1260">
    <property type="match status" value="1"/>
</dbReference>
<dbReference type="PANTHER" id="PTHR30347:SF1">
    <property type="entry name" value="MECHANOSENSITIVE CHANNEL MSCK"/>
    <property type="match status" value="1"/>
</dbReference>
<reference evidence="10 11" key="1">
    <citation type="submission" date="2022-08" db="EMBL/GenBank/DDBJ databases">
        <title>Reclassification of Massilia species as members of the genera Telluria, Duganella, Pseudoduganella, Mokoshia gen. nov. and Zemynaea gen. nov. using orthogonal and non-orthogonal genome-based approaches.</title>
        <authorList>
            <person name="Bowman J.P."/>
        </authorList>
    </citation>
    <scope>NUCLEOTIDE SEQUENCE [LARGE SCALE GENOMIC DNA]</scope>
    <source>
        <strain evidence="10 11">JCM 31606</strain>
    </source>
</reference>
<keyword evidence="11" id="KW-1185">Reference proteome</keyword>
<keyword evidence="3" id="KW-1003">Cell membrane</keyword>
<dbReference type="InterPro" id="IPR023408">
    <property type="entry name" value="MscS_beta-dom_sf"/>
</dbReference>
<dbReference type="Proteomes" id="UP001204621">
    <property type="component" value="Unassembled WGS sequence"/>
</dbReference>
<dbReference type="SUPFAM" id="SSF82861">
    <property type="entry name" value="Mechanosensitive channel protein MscS (YggB), transmembrane region"/>
    <property type="match status" value="1"/>
</dbReference>
<comment type="similarity">
    <text evidence="2">Belongs to the MscS (TC 1.A.23) family.</text>
</comment>
<dbReference type="Gene3D" id="2.30.30.60">
    <property type="match status" value="1"/>
</dbReference>
<dbReference type="EMBL" id="JANUGU010000002">
    <property type="protein sequence ID" value="MCS0658239.1"/>
    <property type="molecule type" value="Genomic_DNA"/>
</dbReference>
<feature type="transmembrane region" description="Helical" evidence="7">
    <location>
        <begin position="179"/>
        <end position="201"/>
    </location>
</feature>
<feature type="transmembrane region" description="Helical" evidence="7">
    <location>
        <begin position="23"/>
        <end position="41"/>
    </location>
</feature>
<dbReference type="InterPro" id="IPR052702">
    <property type="entry name" value="MscS-like_channel"/>
</dbReference>
<evidence type="ECO:0000256" key="5">
    <source>
        <dbReference type="ARBA" id="ARBA00022989"/>
    </source>
</evidence>
<feature type="transmembrane region" description="Helical" evidence="7">
    <location>
        <begin position="222"/>
        <end position="239"/>
    </location>
</feature>
<dbReference type="InterPro" id="IPR006685">
    <property type="entry name" value="MscS_channel_2nd"/>
</dbReference>
<dbReference type="Gene3D" id="3.30.70.100">
    <property type="match status" value="1"/>
</dbReference>
<dbReference type="SUPFAM" id="SSF50182">
    <property type="entry name" value="Sm-like ribonucleoproteins"/>
    <property type="match status" value="1"/>
</dbReference>
<evidence type="ECO:0000256" key="7">
    <source>
        <dbReference type="SAM" id="Phobius"/>
    </source>
</evidence>
<evidence type="ECO:0000256" key="3">
    <source>
        <dbReference type="ARBA" id="ARBA00022475"/>
    </source>
</evidence>
<organism evidence="10 11">
    <name type="scientific">Massilia terrae</name>
    <dbReference type="NCBI Taxonomy" id="1811224"/>
    <lineage>
        <taxon>Bacteria</taxon>
        <taxon>Pseudomonadati</taxon>
        <taxon>Pseudomonadota</taxon>
        <taxon>Betaproteobacteria</taxon>
        <taxon>Burkholderiales</taxon>
        <taxon>Oxalobacteraceae</taxon>
        <taxon>Telluria group</taxon>
        <taxon>Massilia</taxon>
    </lineage>
</organism>
<evidence type="ECO:0000259" key="8">
    <source>
        <dbReference type="Pfam" id="PF00924"/>
    </source>
</evidence>
<dbReference type="Pfam" id="PF21088">
    <property type="entry name" value="MS_channel_1st"/>
    <property type="match status" value="1"/>
</dbReference>
<evidence type="ECO:0000256" key="6">
    <source>
        <dbReference type="ARBA" id="ARBA00023136"/>
    </source>
</evidence>
<accession>A0ABT2CWB1</accession>
<feature type="transmembrane region" description="Helical" evidence="7">
    <location>
        <begin position="94"/>
        <end position="116"/>
    </location>
</feature>
<evidence type="ECO:0000313" key="11">
    <source>
        <dbReference type="Proteomes" id="UP001204621"/>
    </source>
</evidence>
<keyword evidence="5 7" id="KW-1133">Transmembrane helix</keyword>
<dbReference type="SUPFAM" id="SSF82689">
    <property type="entry name" value="Mechanosensitive channel protein MscS (YggB), C-terminal domain"/>
    <property type="match status" value="1"/>
</dbReference>
<protein>
    <submittedName>
        <fullName evidence="10">Mechanosensitive ion channel</fullName>
    </submittedName>
</protein>
<evidence type="ECO:0000256" key="4">
    <source>
        <dbReference type="ARBA" id="ARBA00022692"/>
    </source>
</evidence>
<dbReference type="Pfam" id="PF00924">
    <property type="entry name" value="MS_channel_2nd"/>
    <property type="match status" value="1"/>
</dbReference>
<feature type="domain" description="Mechanosensitive ion channel MscS" evidence="8">
    <location>
        <begin position="264"/>
        <end position="329"/>
    </location>
</feature>
<comment type="subcellular location">
    <subcellularLocation>
        <location evidence="1">Cell membrane</location>
        <topology evidence="1">Multi-pass membrane protein</topology>
    </subcellularLocation>
</comment>
<dbReference type="InterPro" id="IPR011066">
    <property type="entry name" value="MscS_channel_C_sf"/>
</dbReference>
<dbReference type="RefSeq" id="WP_258811426.1">
    <property type="nucleotide sequence ID" value="NZ_JANUGU010000002.1"/>
</dbReference>
<evidence type="ECO:0000313" key="10">
    <source>
        <dbReference type="EMBL" id="MCS0658239.1"/>
    </source>
</evidence>
<feature type="domain" description="Mechanosensitive ion channel transmembrane helices 2/3" evidence="9">
    <location>
        <begin position="222"/>
        <end position="262"/>
    </location>
</feature>
<gene>
    <name evidence="10" type="ORF">NX778_09200</name>
</gene>
<feature type="transmembrane region" description="Helical" evidence="7">
    <location>
        <begin position="128"/>
        <end position="149"/>
    </location>
</feature>
<dbReference type="PANTHER" id="PTHR30347">
    <property type="entry name" value="POTASSIUM CHANNEL RELATED"/>
    <property type="match status" value="1"/>
</dbReference>
<name>A0ABT2CWB1_9BURK</name>
<keyword evidence="6 7" id="KW-0472">Membrane</keyword>